<dbReference type="EMBL" id="JQCR01000003">
    <property type="protein sequence ID" value="KGE18062.1"/>
    <property type="molecule type" value="Genomic_DNA"/>
</dbReference>
<evidence type="ECO:0000313" key="1">
    <source>
        <dbReference type="EMBL" id="KGE18062.1"/>
    </source>
</evidence>
<dbReference type="SUPFAM" id="SSF53756">
    <property type="entry name" value="UDP-Glycosyltransferase/glycogen phosphorylase"/>
    <property type="match status" value="1"/>
</dbReference>
<proteinExistence type="predicted"/>
<comment type="caution">
    <text evidence="1">The sequence shown here is derived from an EMBL/GenBank/DDBJ whole genome shotgun (WGS) entry which is preliminary data.</text>
</comment>
<organism evidence="1 2">
    <name type="scientific">Paenibacillus wynnii</name>
    <dbReference type="NCBI Taxonomy" id="268407"/>
    <lineage>
        <taxon>Bacteria</taxon>
        <taxon>Bacillati</taxon>
        <taxon>Bacillota</taxon>
        <taxon>Bacilli</taxon>
        <taxon>Bacillales</taxon>
        <taxon>Paenibacillaceae</taxon>
        <taxon>Paenibacillus</taxon>
    </lineage>
</organism>
<dbReference type="InterPro" id="IPR043148">
    <property type="entry name" value="TagF_C"/>
</dbReference>
<evidence type="ECO:0008006" key="3">
    <source>
        <dbReference type="Google" id="ProtNLM"/>
    </source>
</evidence>
<dbReference type="OrthoDB" id="2622399at2"/>
<name>A0A098M957_9BACL</name>
<dbReference type="eggNOG" id="COG1887">
    <property type="taxonomic scope" value="Bacteria"/>
</dbReference>
<reference evidence="1 2" key="1">
    <citation type="submission" date="2014-08" db="EMBL/GenBank/DDBJ databases">
        <authorList>
            <person name="den Bakker H.C."/>
        </authorList>
    </citation>
    <scope>NUCLEOTIDE SEQUENCE [LARGE SCALE GENOMIC DNA]</scope>
    <source>
        <strain evidence="1 2">DSM 18334</strain>
    </source>
</reference>
<dbReference type="STRING" id="268407.PWYN_26330"/>
<sequence>MSIYLSNYWSLYSEFINVFKDLQYRDIPIALMTNFYQQINDELRSDMERQDFGMKLNDSSIKEQNEIQPFFEMMVAPIKQPMKTNVDGKILINLDYTRIPEKRLSEYFNRDHTLVLSRSRAPEYFGIPNVFVGSYKSDTRHTSEELIRMATSIVAKYEGHPAFSNPFFSQTFIKRIPGIVDAIETVSNLYDQIPIATVLIGTSEDVMSRSLAIVGAMKGIPCICLQHGILMGEEAFIPVFSSHVGVYGEYEKKWFVTRGLEEKRIAVIGHPRYDEIFTSSRLLPNHTFIEAYDLDPNKITLLLATGPKLDEKKIQVLITELVTDEKFQLIIKPHPWEFSKKLISIYTDLESKYKSVHVIKDRKVDIRDLIINSDGILSSLSTVALEGLLMNKPVFVYDFIHANREYDYYNTLEKYIQNEPTELIKIVSLYFSSEKERFTYEGVKNKFLLQSYQTEHSGKELTNLINQLINVRSE</sequence>
<dbReference type="RefSeq" id="WP_036657785.1">
    <property type="nucleotide sequence ID" value="NZ_JQCR01000003.1"/>
</dbReference>
<dbReference type="Gene3D" id="3.40.50.12580">
    <property type="match status" value="1"/>
</dbReference>
<protein>
    <recommendedName>
        <fullName evidence="3">Spore coat protein</fullName>
    </recommendedName>
</protein>
<gene>
    <name evidence="1" type="ORF">PWYN_26330</name>
</gene>
<reference evidence="1 2" key="2">
    <citation type="submission" date="2014-10" db="EMBL/GenBank/DDBJ databases">
        <title>Comparative genomics of the Paenibacillus odorifer group.</title>
        <authorList>
            <person name="Tsai Y.-C."/>
            <person name="Martin N."/>
            <person name="Korlach J."/>
            <person name="Wiedmann M."/>
        </authorList>
    </citation>
    <scope>NUCLEOTIDE SEQUENCE [LARGE SCALE GENOMIC DNA]</scope>
    <source>
        <strain evidence="1 2">DSM 18334</strain>
    </source>
</reference>
<accession>A0A098M957</accession>
<dbReference type="AlphaFoldDB" id="A0A098M957"/>
<dbReference type="Proteomes" id="UP000029734">
    <property type="component" value="Unassembled WGS sequence"/>
</dbReference>
<keyword evidence="2" id="KW-1185">Reference proteome</keyword>
<evidence type="ECO:0000313" key="2">
    <source>
        <dbReference type="Proteomes" id="UP000029734"/>
    </source>
</evidence>